<dbReference type="GO" id="GO:0009116">
    <property type="term" value="P:nucleoside metabolic process"/>
    <property type="evidence" value="ECO:0007669"/>
    <property type="project" value="InterPro"/>
</dbReference>
<dbReference type="AlphaFoldDB" id="A0A5B9EAQ4"/>
<dbReference type="KEGG" id="talb:FTW19_15265"/>
<keyword evidence="3" id="KW-1185">Reference proteome</keyword>
<organism evidence="2 3">
    <name type="scientific">Terriglobus albidus</name>
    <dbReference type="NCBI Taxonomy" id="1592106"/>
    <lineage>
        <taxon>Bacteria</taxon>
        <taxon>Pseudomonadati</taxon>
        <taxon>Acidobacteriota</taxon>
        <taxon>Terriglobia</taxon>
        <taxon>Terriglobales</taxon>
        <taxon>Acidobacteriaceae</taxon>
        <taxon>Terriglobus</taxon>
    </lineage>
</organism>
<proteinExistence type="predicted"/>
<dbReference type="Proteomes" id="UP000321820">
    <property type="component" value="Chromosome"/>
</dbReference>
<dbReference type="GO" id="GO:0008930">
    <property type="term" value="F:methylthioadenosine nucleosidase activity"/>
    <property type="evidence" value="ECO:0007669"/>
    <property type="project" value="TreeGrafter"/>
</dbReference>
<dbReference type="Pfam" id="PF01048">
    <property type="entry name" value="PNP_UDP_1"/>
    <property type="match status" value="2"/>
</dbReference>
<evidence type="ECO:0000313" key="2">
    <source>
        <dbReference type="EMBL" id="QEE29233.1"/>
    </source>
</evidence>
<dbReference type="EMBL" id="CP042806">
    <property type="protein sequence ID" value="QEE29233.1"/>
    <property type="molecule type" value="Genomic_DNA"/>
</dbReference>
<reference evidence="2 3" key="1">
    <citation type="submission" date="2019-08" db="EMBL/GenBank/DDBJ databases">
        <title>Complete genome sequence of Terriglobus albidus strain ORNL.</title>
        <authorList>
            <person name="Podar M."/>
        </authorList>
    </citation>
    <scope>NUCLEOTIDE SEQUENCE [LARGE SCALE GENOMIC DNA]</scope>
    <source>
        <strain evidence="2 3">ORNL</strain>
    </source>
</reference>
<dbReference type="InterPro" id="IPR035994">
    <property type="entry name" value="Nucleoside_phosphorylase_sf"/>
</dbReference>
<dbReference type="SUPFAM" id="SSF53167">
    <property type="entry name" value="Purine and uridine phosphorylases"/>
    <property type="match status" value="1"/>
</dbReference>
<gene>
    <name evidence="2" type="ORF">FTW19_15265</name>
</gene>
<name>A0A5B9EAQ4_9BACT</name>
<dbReference type="OrthoDB" id="5451816at2"/>
<dbReference type="GO" id="GO:0008782">
    <property type="term" value="F:adenosylhomocysteine nucleosidase activity"/>
    <property type="evidence" value="ECO:0007669"/>
    <property type="project" value="TreeGrafter"/>
</dbReference>
<protein>
    <submittedName>
        <fullName evidence="2">Nucleoside phosphorylase</fullName>
    </submittedName>
</protein>
<evidence type="ECO:0000313" key="3">
    <source>
        <dbReference type="Proteomes" id="UP000321820"/>
    </source>
</evidence>
<evidence type="ECO:0000259" key="1">
    <source>
        <dbReference type="Pfam" id="PF01048"/>
    </source>
</evidence>
<dbReference type="PANTHER" id="PTHR46832:SF1">
    <property type="entry name" value="5'-METHYLTHIOADENOSINE_S-ADENOSYLHOMOCYSTEINE NUCLEOSIDASE"/>
    <property type="match status" value="1"/>
</dbReference>
<feature type="domain" description="Nucleoside phosphorylase" evidence="1">
    <location>
        <begin position="123"/>
        <end position="169"/>
    </location>
</feature>
<feature type="domain" description="Nucleoside phosphorylase" evidence="1">
    <location>
        <begin position="6"/>
        <end position="99"/>
    </location>
</feature>
<sequence>MEECFGIVAALPGELKPLVAGWQQMEAVNGVNAWKHPSRSIYAVCAGMGSEAARRAFDHLTTICNPTTVLSIGWAGSIDPRLPVGSVHYPSQIVDSEAEEHYPLHLDGTMLLISADKVADRGEKYRLALAYSNAALVDMEAATIAALAFARGCKFRCIKAVSDGANEELPDMNPYITKDGKFATAPFVASVMVRPWYWAALTRFGKNARLAAENLALAVKKDLNL</sequence>
<dbReference type="InterPro" id="IPR000845">
    <property type="entry name" value="Nucleoside_phosphorylase_d"/>
</dbReference>
<accession>A0A5B9EAQ4</accession>
<dbReference type="GO" id="GO:0005829">
    <property type="term" value="C:cytosol"/>
    <property type="evidence" value="ECO:0007669"/>
    <property type="project" value="TreeGrafter"/>
</dbReference>
<dbReference type="PANTHER" id="PTHR46832">
    <property type="entry name" value="5'-METHYLTHIOADENOSINE/S-ADENOSYLHOMOCYSTEINE NUCLEOSIDASE"/>
    <property type="match status" value="1"/>
</dbReference>
<dbReference type="GO" id="GO:0019284">
    <property type="term" value="P:L-methionine salvage from S-adenosylmethionine"/>
    <property type="evidence" value="ECO:0007669"/>
    <property type="project" value="TreeGrafter"/>
</dbReference>
<dbReference type="Gene3D" id="3.40.50.1580">
    <property type="entry name" value="Nucleoside phosphorylase domain"/>
    <property type="match status" value="1"/>
</dbReference>
<dbReference type="RefSeq" id="WP_147648427.1">
    <property type="nucleotide sequence ID" value="NZ_CP042806.1"/>
</dbReference>